<dbReference type="Pfam" id="PF18844">
    <property type="entry name" value="baeRF_family2"/>
    <property type="match status" value="1"/>
</dbReference>
<dbReference type="Gene3D" id="3.30.420.60">
    <property type="entry name" value="eRF1 domain 2"/>
    <property type="match status" value="1"/>
</dbReference>
<dbReference type="RefSeq" id="WP_379868073.1">
    <property type="nucleotide sequence ID" value="NZ_JBHTBH010000001.1"/>
</dbReference>
<organism evidence="1 2">
    <name type="scientific">Marinactinospora rubrisoli</name>
    <dbReference type="NCBI Taxonomy" id="2715399"/>
    <lineage>
        <taxon>Bacteria</taxon>
        <taxon>Bacillati</taxon>
        <taxon>Actinomycetota</taxon>
        <taxon>Actinomycetes</taxon>
        <taxon>Streptosporangiales</taxon>
        <taxon>Nocardiopsidaceae</taxon>
        <taxon>Marinactinospora</taxon>
    </lineage>
</organism>
<name>A0ABW2KAD0_9ACTN</name>
<evidence type="ECO:0000313" key="1">
    <source>
        <dbReference type="EMBL" id="MFC7326303.1"/>
    </source>
</evidence>
<sequence length="365" mass="38830">MDLRFLDALYTGSGPMASVYLDTTPTEDAAKEIELRWRGLRAELAEHGADEDTLRALDDSVGGPTGVPGPQGEALFARDGRVVAAYALSRPPRRNHASWLPVPDPLDLVVDRQDAMPYVVVAADRLGADIAAYGRYGGLADERSFSGGSLHVQKVRRGGMAQRQYHRRAERLWDTNAAQVAEDVERAVSDVGAVAVFAGGDERALEKLRGHLGERTRELLVDLPGGRGDHDAMAALREAVERRLGETAALLRDTVAADFRAETSRSGRAAEGLEATLAALRAGQVGTLLLRPDQLTERELWAALDDPRQVAADRDALTGPGAVVSAPAGALLIRAAHAEAAGLTVLPASDDGAGVGALLRFTMEE</sequence>
<dbReference type="InterPro" id="IPR040701">
    <property type="entry name" value="Bact_RF_family2"/>
</dbReference>
<accession>A0ABW2KAD0</accession>
<keyword evidence="1" id="KW-0378">Hydrolase</keyword>
<proteinExistence type="predicted"/>
<keyword evidence="2" id="KW-1185">Reference proteome</keyword>
<reference evidence="2" key="1">
    <citation type="journal article" date="2019" name="Int. J. Syst. Evol. Microbiol.">
        <title>The Global Catalogue of Microorganisms (GCM) 10K type strain sequencing project: providing services to taxonomists for standard genome sequencing and annotation.</title>
        <authorList>
            <consortium name="The Broad Institute Genomics Platform"/>
            <consortium name="The Broad Institute Genome Sequencing Center for Infectious Disease"/>
            <person name="Wu L."/>
            <person name="Ma J."/>
        </authorList>
    </citation>
    <scope>NUCLEOTIDE SEQUENCE [LARGE SCALE GENOMIC DNA]</scope>
    <source>
        <strain evidence="2">CGMCC 4.7382</strain>
    </source>
</reference>
<dbReference type="SUPFAM" id="SSF53137">
    <property type="entry name" value="Translational machinery components"/>
    <property type="match status" value="1"/>
</dbReference>
<dbReference type="EMBL" id="JBHTBH010000001">
    <property type="protein sequence ID" value="MFC7326303.1"/>
    <property type="molecule type" value="Genomic_DNA"/>
</dbReference>
<dbReference type="GO" id="GO:0016787">
    <property type="term" value="F:hydrolase activity"/>
    <property type="evidence" value="ECO:0007669"/>
    <property type="project" value="UniProtKB-KW"/>
</dbReference>
<protein>
    <submittedName>
        <fullName evidence="1">Vms1/Ankzf1 family peptidyl-tRNA hydrolase</fullName>
    </submittedName>
</protein>
<dbReference type="InterPro" id="IPR042226">
    <property type="entry name" value="eFR1_2_sf"/>
</dbReference>
<gene>
    <name evidence="1" type="ORF">ACFQRF_01000</name>
</gene>
<evidence type="ECO:0000313" key="2">
    <source>
        <dbReference type="Proteomes" id="UP001596540"/>
    </source>
</evidence>
<comment type="caution">
    <text evidence="1">The sequence shown here is derived from an EMBL/GenBank/DDBJ whole genome shotgun (WGS) entry which is preliminary data.</text>
</comment>
<dbReference type="Proteomes" id="UP001596540">
    <property type="component" value="Unassembled WGS sequence"/>
</dbReference>